<feature type="compositionally biased region" description="Basic residues" evidence="1">
    <location>
        <begin position="11"/>
        <end position="27"/>
    </location>
</feature>
<feature type="compositionally biased region" description="Pro residues" evidence="1">
    <location>
        <begin position="157"/>
        <end position="167"/>
    </location>
</feature>
<feature type="region of interest" description="Disordered" evidence="1">
    <location>
        <begin position="1"/>
        <end position="61"/>
    </location>
</feature>
<accession>A0AAV5VL07</accession>
<feature type="region of interest" description="Disordered" evidence="1">
    <location>
        <begin position="88"/>
        <end position="108"/>
    </location>
</feature>
<dbReference type="AlphaFoldDB" id="A0AAV5VL07"/>
<evidence type="ECO:0000313" key="2">
    <source>
        <dbReference type="EMBL" id="GMT20311.1"/>
    </source>
</evidence>
<feature type="region of interest" description="Disordered" evidence="1">
    <location>
        <begin position="147"/>
        <end position="167"/>
    </location>
</feature>
<protein>
    <submittedName>
        <fullName evidence="2">Uncharacterized protein</fullName>
    </submittedName>
</protein>
<feature type="compositionally biased region" description="Polar residues" evidence="1">
    <location>
        <begin position="47"/>
        <end position="59"/>
    </location>
</feature>
<gene>
    <name evidence="2" type="ORF">PFISCL1PPCAC_11608</name>
</gene>
<organism evidence="2 3">
    <name type="scientific">Pristionchus fissidentatus</name>
    <dbReference type="NCBI Taxonomy" id="1538716"/>
    <lineage>
        <taxon>Eukaryota</taxon>
        <taxon>Metazoa</taxon>
        <taxon>Ecdysozoa</taxon>
        <taxon>Nematoda</taxon>
        <taxon>Chromadorea</taxon>
        <taxon>Rhabditida</taxon>
        <taxon>Rhabditina</taxon>
        <taxon>Diplogasteromorpha</taxon>
        <taxon>Diplogasteroidea</taxon>
        <taxon>Neodiplogasteridae</taxon>
        <taxon>Pristionchus</taxon>
    </lineage>
</organism>
<dbReference type="Proteomes" id="UP001432322">
    <property type="component" value="Unassembled WGS sequence"/>
</dbReference>
<sequence length="210" mass="23906">MTTRSGASTNSRRRTRTATRPRSRRTVAKTGRGSEPRRTRTRPSEHCQPSSFSHTTSDQMCRERIPCGRSVRWRRNWAGCGRRFRTRRDRTTRGGRTKTRTDTQRRCASTSSERAWTGIWTTRRMISVWELASVTEKREYGSGRLSIDDVNRRSHPHPPPPLSPPSSPVLYSHRLALNTHPHIITVSITVLLYSISNSLSLCLSCGCACV</sequence>
<feature type="compositionally biased region" description="Basic residues" evidence="1">
    <location>
        <begin position="88"/>
        <end position="98"/>
    </location>
</feature>
<proteinExistence type="predicted"/>
<name>A0AAV5VL07_9BILA</name>
<comment type="caution">
    <text evidence="2">The sequence shown here is derived from an EMBL/GenBank/DDBJ whole genome shotgun (WGS) entry which is preliminary data.</text>
</comment>
<reference evidence="2" key="1">
    <citation type="submission" date="2023-10" db="EMBL/GenBank/DDBJ databases">
        <title>Genome assembly of Pristionchus species.</title>
        <authorList>
            <person name="Yoshida K."/>
            <person name="Sommer R.J."/>
        </authorList>
    </citation>
    <scope>NUCLEOTIDE SEQUENCE</scope>
    <source>
        <strain evidence="2">RS5133</strain>
    </source>
</reference>
<keyword evidence="3" id="KW-1185">Reference proteome</keyword>
<evidence type="ECO:0000256" key="1">
    <source>
        <dbReference type="SAM" id="MobiDB-lite"/>
    </source>
</evidence>
<feature type="compositionally biased region" description="Low complexity" evidence="1">
    <location>
        <begin position="1"/>
        <end position="10"/>
    </location>
</feature>
<feature type="compositionally biased region" description="Basic and acidic residues" evidence="1">
    <location>
        <begin position="32"/>
        <end position="45"/>
    </location>
</feature>
<dbReference type="EMBL" id="BTSY01000003">
    <property type="protein sequence ID" value="GMT20311.1"/>
    <property type="molecule type" value="Genomic_DNA"/>
</dbReference>
<evidence type="ECO:0000313" key="3">
    <source>
        <dbReference type="Proteomes" id="UP001432322"/>
    </source>
</evidence>